<organism evidence="2 3">
    <name type="scientific">Branchiibius cervicis</name>
    <dbReference type="NCBI Taxonomy" id="908252"/>
    <lineage>
        <taxon>Bacteria</taxon>
        <taxon>Bacillati</taxon>
        <taxon>Actinomycetota</taxon>
        <taxon>Actinomycetes</taxon>
        <taxon>Micrococcales</taxon>
        <taxon>Dermacoccaceae</taxon>
        <taxon>Branchiibius</taxon>
    </lineage>
</organism>
<keyword evidence="2" id="KW-0540">Nuclease</keyword>
<evidence type="ECO:0000313" key="3">
    <source>
        <dbReference type="Proteomes" id="UP001596356"/>
    </source>
</evidence>
<keyword evidence="2" id="KW-0378">Hydrolase</keyword>
<dbReference type="RefSeq" id="WP_377824148.1">
    <property type="nucleotide sequence ID" value="NZ_JBHSWJ010000002.1"/>
</dbReference>
<comment type="caution">
    <text evidence="2">The sequence shown here is derived from an EMBL/GenBank/DDBJ whole genome shotgun (WGS) entry which is preliminary data.</text>
</comment>
<dbReference type="Proteomes" id="UP001596356">
    <property type="component" value="Unassembled WGS sequence"/>
</dbReference>
<evidence type="ECO:0000259" key="1">
    <source>
        <dbReference type="Pfam" id="PF04480"/>
    </source>
</evidence>
<keyword evidence="3" id="KW-1185">Reference proteome</keyword>
<dbReference type="Pfam" id="PF04480">
    <property type="entry name" value="DUF559"/>
    <property type="match status" value="1"/>
</dbReference>
<feature type="domain" description="DUF559" evidence="1">
    <location>
        <begin position="189"/>
        <end position="266"/>
    </location>
</feature>
<proteinExistence type="predicted"/>
<dbReference type="InterPro" id="IPR007569">
    <property type="entry name" value="DUF559"/>
</dbReference>
<dbReference type="EMBL" id="JBHSWJ010000002">
    <property type="protein sequence ID" value="MFC6715209.1"/>
    <property type="molecule type" value="Genomic_DNA"/>
</dbReference>
<reference evidence="3" key="1">
    <citation type="journal article" date="2019" name="Int. J. Syst. Evol. Microbiol.">
        <title>The Global Catalogue of Microorganisms (GCM) 10K type strain sequencing project: providing services to taxonomists for standard genome sequencing and annotation.</title>
        <authorList>
            <consortium name="The Broad Institute Genomics Platform"/>
            <consortium name="The Broad Institute Genome Sequencing Center for Infectious Disease"/>
            <person name="Wu L."/>
            <person name="Ma J."/>
        </authorList>
    </citation>
    <scope>NUCLEOTIDE SEQUENCE [LARGE SCALE GENOMIC DNA]</scope>
    <source>
        <strain evidence="3">NBRC 106593</strain>
    </source>
</reference>
<evidence type="ECO:0000313" key="2">
    <source>
        <dbReference type="EMBL" id="MFC6715209.1"/>
    </source>
</evidence>
<name>A0ABW2AW06_9MICO</name>
<dbReference type="Gene3D" id="3.40.960.10">
    <property type="entry name" value="VSR Endonuclease"/>
    <property type="match status" value="1"/>
</dbReference>
<gene>
    <name evidence="2" type="ORF">ACFQBT_15885</name>
</gene>
<dbReference type="GO" id="GO:0004519">
    <property type="term" value="F:endonuclease activity"/>
    <property type="evidence" value="ECO:0007669"/>
    <property type="project" value="UniProtKB-KW"/>
</dbReference>
<sequence>MDLTVHVRRAGGIVPTRALRAAGFSDYHIRQSLDARQIHRVRKGWVAVADVDRGIVQAVRSHGVLSCISEAARVGLWTVADGRLHIAVHSHTARVATSSCVAHWSAPTIPRDPDAAVDPIENVLVLVAQCQSRENALAAWEAAFRRKLVTPQEMARLPLPPRARDVLAVARLWADSGLESITMERLRWLKLRIVPQAWIAGHWVDLLIGDRLVLQIDGAQHVKDQREKDIAHDARLVLMGYTVIRVSYRQIMDDWPSVQHRIMQAVAQGLHVA</sequence>
<protein>
    <submittedName>
        <fullName evidence="2">Endonuclease domain-containing protein</fullName>
    </submittedName>
</protein>
<accession>A0ABW2AW06</accession>
<keyword evidence="2" id="KW-0255">Endonuclease</keyword>